<accession>A0A8S1F6J9</accession>
<gene>
    <name evidence="2" type="ORF">CBOVIS_LOCUS11109</name>
</gene>
<reference evidence="2 3" key="1">
    <citation type="submission" date="2020-04" db="EMBL/GenBank/DDBJ databases">
        <authorList>
            <person name="Laetsch R D."/>
            <person name="Stevens L."/>
            <person name="Kumar S."/>
            <person name="Blaxter L. M."/>
        </authorList>
    </citation>
    <scope>NUCLEOTIDE SEQUENCE [LARGE SCALE GENOMIC DNA]</scope>
</reference>
<keyword evidence="3" id="KW-1185">Reference proteome</keyword>
<feature type="chain" id="PRO_5035927809" evidence="1">
    <location>
        <begin position="17"/>
        <end position="73"/>
    </location>
</feature>
<comment type="caution">
    <text evidence="2">The sequence shown here is derived from an EMBL/GenBank/DDBJ whole genome shotgun (WGS) entry which is preliminary data.</text>
</comment>
<name>A0A8S1F6J9_9PELO</name>
<evidence type="ECO:0000313" key="2">
    <source>
        <dbReference type="EMBL" id="CAB3409456.1"/>
    </source>
</evidence>
<evidence type="ECO:0000313" key="3">
    <source>
        <dbReference type="Proteomes" id="UP000494206"/>
    </source>
</evidence>
<dbReference type="EMBL" id="CADEPM010000008">
    <property type="protein sequence ID" value="CAB3409456.1"/>
    <property type="molecule type" value="Genomic_DNA"/>
</dbReference>
<evidence type="ECO:0000256" key="1">
    <source>
        <dbReference type="SAM" id="SignalP"/>
    </source>
</evidence>
<dbReference type="Proteomes" id="UP000494206">
    <property type="component" value="Unassembled WGS sequence"/>
</dbReference>
<sequence length="73" mass="8017">MIAYLLLISLAALASADTTESSDIRESSAQAVAPTPIHHIVTSPHPFLRQIVAPSRVFRRSITPVPITRAHRY</sequence>
<feature type="signal peptide" evidence="1">
    <location>
        <begin position="1"/>
        <end position="16"/>
    </location>
</feature>
<keyword evidence="1" id="KW-0732">Signal</keyword>
<proteinExistence type="predicted"/>
<dbReference type="OrthoDB" id="5781984at2759"/>
<organism evidence="2 3">
    <name type="scientific">Caenorhabditis bovis</name>
    <dbReference type="NCBI Taxonomy" id="2654633"/>
    <lineage>
        <taxon>Eukaryota</taxon>
        <taxon>Metazoa</taxon>
        <taxon>Ecdysozoa</taxon>
        <taxon>Nematoda</taxon>
        <taxon>Chromadorea</taxon>
        <taxon>Rhabditida</taxon>
        <taxon>Rhabditina</taxon>
        <taxon>Rhabditomorpha</taxon>
        <taxon>Rhabditoidea</taxon>
        <taxon>Rhabditidae</taxon>
        <taxon>Peloderinae</taxon>
        <taxon>Caenorhabditis</taxon>
    </lineage>
</organism>
<protein>
    <submittedName>
        <fullName evidence="2">Uncharacterized protein</fullName>
    </submittedName>
</protein>
<dbReference type="AlphaFoldDB" id="A0A8S1F6J9"/>